<sequence>MGNGVRGEQAVHLNRLLCRLFNTDCTSESLEDPLEYFGDYLSNLNKLVFSGFHVIFRAYGFEPRPDAVRRLYTLLQKAGRDIDCIALRKLVTKLYDLDVFTKPSELFEFFYQVLYLKSTEMFNFSEPKPTYTMLKNGNVSSGFFSDQ</sequence>
<dbReference type="EMBL" id="JTDF01000430">
    <property type="protein sequence ID" value="KAF8571588.1"/>
    <property type="molecule type" value="Genomic_DNA"/>
</dbReference>
<name>A0A8T0DWT3_9TREM</name>
<evidence type="ECO:0000313" key="1">
    <source>
        <dbReference type="EMBL" id="KAF8571588.1"/>
    </source>
</evidence>
<dbReference type="AlphaFoldDB" id="A0A8T0DWT3"/>
<protein>
    <submittedName>
        <fullName evidence="1">Uncharacterized protein</fullName>
    </submittedName>
</protein>
<comment type="caution">
    <text evidence="1">The sequence shown here is derived from an EMBL/GenBank/DDBJ whole genome shotgun (WGS) entry which is preliminary data.</text>
</comment>
<keyword evidence="2" id="KW-1185">Reference proteome</keyword>
<proteinExistence type="predicted"/>
<accession>A0A8T0DWT3</accession>
<organism evidence="1 2">
    <name type="scientific">Paragonimus westermani</name>
    <dbReference type="NCBI Taxonomy" id="34504"/>
    <lineage>
        <taxon>Eukaryota</taxon>
        <taxon>Metazoa</taxon>
        <taxon>Spiralia</taxon>
        <taxon>Lophotrochozoa</taxon>
        <taxon>Platyhelminthes</taxon>
        <taxon>Trematoda</taxon>
        <taxon>Digenea</taxon>
        <taxon>Plagiorchiida</taxon>
        <taxon>Troglotremata</taxon>
        <taxon>Troglotrematidae</taxon>
        <taxon>Paragonimus</taxon>
    </lineage>
</organism>
<gene>
    <name evidence="1" type="ORF">P879_06906</name>
</gene>
<dbReference type="Proteomes" id="UP000699462">
    <property type="component" value="Unassembled WGS sequence"/>
</dbReference>
<reference evidence="1 2" key="1">
    <citation type="submission" date="2019-07" db="EMBL/GenBank/DDBJ databases">
        <title>Annotation for the trematode Paragonimus westermani.</title>
        <authorList>
            <person name="Choi Y.-J."/>
        </authorList>
    </citation>
    <scope>NUCLEOTIDE SEQUENCE [LARGE SCALE GENOMIC DNA]</scope>
    <source>
        <strain evidence="1">180907_Pwestermani</strain>
    </source>
</reference>
<evidence type="ECO:0000313" key="2">
    <source>
        <dbReference type="Proteomes" id="UP000699462"/>
    </source>
</evidence>